<evidence type="ECO:0000313" key="2">
    <source>
        <dbReference type="EMBL" id="GAP63878.1"/>
    </source>
</evidence>
<dbReference type="SMART" id="SM00450">
    <property type="entry name" value="RHOD"/>
    <property type="match status" value="1"/>
</dbReference>
<organism evidence="2 4">
    <name type="scientific">Ardenticatena maritima</name>
    <dbReference type="NCBI Taxonomy" id="872965"/>
    <lineage>
        <taxon>Bacteria</taxon>
        <taxon>Bacillati</taxon>
        <taxon>Chloroflexota</taxon>
        <taxon>Ardenticatenia</taxon>
        <taxon>Ardenticatenales</taxon>
        <taxon>Ardenticatenaceae</taxon>
        <taxon>Ardenticatena</taxon>
    </lineage>
</organism>
<dbReference type="Gene3D" id="3.40.250.10">
    <property type="entry name" value="Rhodanese-like domain"/>
    <property type="match status" value="1"/>
</dbReference>
<comment type="caution">
    <text evidence="2">The sequence shown here is derived from an EMBL/GenBank/DDBJ whole genome shotgun (WGS) entry which is preliminary data.</text>
</comment>
<proteinExistence type="predicted"/>
<dbReference type="EMBL" id="BBZA01000199">
    <property type="protein sequence ID" value="GAP63878.1"/>
    <property type="molecule type" value="Genomic_DNA"/>
</dbReference>
<dbReference type="InterPro" id="IPR036873">
    <property type="entry name" value="Rhodanese-like_dom_sf"/>
</dbReference>
<dbReference type="InterPro" id="IPR050229">
    <property type="entry name" value="GlpE_sulfurtransferase"/>
</dbReference>
<dbReference type="FunCoup" id="A0A0M9UDC6">
    <property type="interactions" value="239"/>
</dbReference>
<evidence type="ECO:0000259" key="1">
    <source>
        <dbReference type="PROSITE" id="PS50206"/>
    </source>
</evidence>
<keyword evidence="4" id="KW-1185">Reference proteome</keyword>
<reference evidence="2 4" key="1">
    <citation type="journal article" date="2015" name="Genome Announc.">
        <title>Draft Genome Sequence of a Heterotrophic Facultative Anaerobic Thermophilic Bacterium, Ardenticatena maritima Strain 110ST.</title>
        <authorList>
            <person name="Kawaichi S."/>
            <person name="Yoshida T."/>
            <person name="Sako Y."/>
            <person name="Nakamura R."/>
        </authorList>
    </citation>
    <scope>NUCLEOTIDE SEQUENCE [LARGE SCALE GENOMIC DNA]</scope>
    <source>
        <strain evidence="2 4">110S</strain>
    </source>
</reference>
<dbReference type="STRING" id="872965.SE16_02675"/>
<dbReference type="PROSITE" id="PS50206">
    <property type="entry name" value="RHODANESE_3"/>
    <property type="match status" value="1"/>
</dbReference>
<dbReference type="AlphaFoldDB" id="A0A0M9UDC6"/>
<dbReference type="InterPro" id="IPR001763">
    <property type="entry name" value="Rhodanese-like_dom"/>
</dbReference>
<evidence type="ECO:0000313" key="5">
    <source>
        <dbReference type="Proteomes" id="UP000050502"/>
    </source>
</evidence>
<dbReference type="RefSeq" id="WP_054493662.1">
    <property type="nucleotide sequence ID" value="NZ_BBZA01000199.1"/>
</dbReference>
<protein>
    <recommendedName>
        <fullName evidence="1">Rhodanese domain-containing protein</fullName>
    </recommendedName>
</protein>
<evidence type="ECO:0000313" key="3">
    <source>
        <dbReference type="EMBL" id="KPL89379.1"/>
    </source>
</evidence>
<dbReference type="Proteomes" id="UP000037784">
    <property type="component" value="Unassembled WGS sequence"/>
</dbReference>
<dbReference type="EMBL" id="LGKN01000003">
    <property type="protein sequence ID" value="KPL89379.1"/>
    <property type="molecule type" value="Genomic_DNA"/>
</dbReference>
<dbReference type="SUPFAM" id="SSF52821">
    <property type="entry name" value="Rhodanese/Cell cycle control phosphatase"/>
    <property type="match status" value="1"/>
</dbReference>
<dbReference type="Pfam" id="PF00581">
    <property type="entry name" value="Rhodanese"/>
    <property type="match status" value="1"/>
</dbReference>
<reference evidence="3 5" key="2">
    <citation type="submission" date="2015-07" db="EMBL/GenBank/DDBJ databases">
        <title>Whole genome sequence of Ardenticatena maritima DSM 23922.</title>
        <authorList>
            <person name="Hemp J."/>
            <person name="Ward L.M."/>
            <person name="Pace L.A."/>
            <person name="Fischer W.W."/>
        </authorList>
    </citation>
    <scope>NUCLEOTIDE SEQUENCE [LARGE SCALE GENOMIC DNA]</scope>
    <source>
        <strain evidence="3 5">110S</strain>
    </source>
</reference>
<feature type="domain" description="Rhodanese" evidence="1">
    <location>
        <begin position="26"/>
        <end position="115"/>
    </location>
</feature>
<sequence>MFRRFFQPAVTIPQVRPQEVAEALKNGNAPVIIDVRTVQEWAEDGHIPEARHIPLSQLGARVNEIPRDRPVVIVCRSGNRSQMACEALARGGFDNVQNLAGGMIAWKRAGLPTAYGEE</sequence>
<dbReference type="OrthoDB" id="9800872at2"/>
<reference evidence="4" key="3">
    <citation type="submission" date="2015-08" db="EMBL/GenBank/DDBJ databases">
        <title>Draft Genome Sequence of a Heterotrophic Facultative Anaerobic Bacterium Ardenticatena maritima Strain 110S.</title>
        <authorList>
            <person name="Kawaichi S."/>
            <person name="Yoshida T."/>
            <person name="Sako Y."/>
            <person name="Nakamura R."/>
        </authorList>
    </citation>
    <scope>NUCLEOTIDE SEQUENCE [LARGE SCALE GENOMIC DNA]</scope>
    <source>
        <strain evidence="4">110S</strain>
    </source>
</reference>
<dbReference type="PANTHER" id="PTHR43031:SF1">
    <property type="entry name" value="PYRIDINE NUCLEOTIDE-DISULPHIDE OXIDOREDUCTASE"/>
    <property type="match status" value="1"/>
</dbReference>
<name>A0A0M9UDC6_9CHLR</name>
<dbReference type="Proteomes" id="UP000050502">
    <property type="component" value="Unassembled WGS sequence"/>
</dbReference>
<accession>A0A0M9UDC6</accession>
<dbReference type="FunFam" id="3.40.250.10:FF:000049">
    <property type="entry name" value="Phage shock protein E"/>
    <property type="match status" value="1"/>
</dbReference>
<dbReference type="PANTHER" id="PTHR43031">
    <property type="entry name" value="FAD-DEPENDENT OXIDOREDUCTASE"/>
    <property type="match status" value="1"/>
</dbReference>
<dbReference type="CDD" id="cd00158">
    <property type="entry name" value="RHOD"/>
    <property type="match status" value="1"/>
</dbReference>
<dbReference type="InParanoid" id="A0A0M9UDC6"/>
<gene>
    <name evidence="2" type="ORF">ARMA_2301</name>
    <name evidence="3" type="ORF">SE16_02675</name>
</gene>
<evidence type="ECO:0000313" key="4">
    <source>
        <dbReference type="Proteomes" id="UP000037784"/>
    </source>
</evidence>